<dbReference type="EMBL" id="CP035108">
    <property type="protein sequence ID" value="QAR32469.1"/>
    <property type="molecule type" value="Genomic_DNA"/>
</dbReference>
<dbReference type="Pfam" id="PF00072">
    <property type="entry name" value="Response_reg"/>
    <property type="match status" value="1"/>
</dbReference>
<dbReference type="Gene3D" id="1.10.287.130">
    <property type="match status" value="1"/>
</dbReference>
<dbReference type="OrthoDB" id="9769169at2"/>
<dbReference type="SUPFAM" id="SSF55874">
    <property type="entry name" value="ATPase domain of HSP90 chaperone/DNA topoisomerase II/histidine kinase"/>
    <property type="match status" value="1"/>
</dbReference>
<dbReference type="Pfam" id="PF02518">
    <property type="entry name" value="HATPase_c"/>
    <property type="match status" value="1"/>
</dbReference>
<dbReference type="Pfam" id="PF13426">
    <property type="entry name" value="PAS_9"/>
    <property type="match status" value="1"/>
</dbReference>
<dbReference type="Gene3D" id="3.30.450.20">
    <property type="entry name" value="PAS domain"/>
    <property type="match status" value="2"/>
</dbReference>
<dbReference type="NCBIfam" id="TIGR00229">
    <property type="entry name" value="sensory_box"/>
    <property type="match status" value="2"/>
</dbReference>
<dbReference type="Gene3D" id="3.30.565.10">
    <property type="entry name" value="Histidine kinase-like ATPase, C-terminal domain"/>
    <property type="match status" value="1"/>
</dbReference>
<dbReference type="InterPro" id="IPR036890">
    <property type="entry name" value="HATPase_C_sf"/>
</dbReference>
<keyword evidence="9" id="KW-1185">Reference proteome</keyword>
<evidence type="ECO:0000313" key="9">
    <source>
        <dbReference type="Proteomes" id="UP000287502"/>
    </source>
</evidence>
<dbReference type="InterPro" id="IPR003594">
    <property type="entry name" value="HATPase_dom"/>
</dbReference>
<dbReference type="SUPFAM" id="SSF55785">
    <property type="entry name" value="PYP-like sensor domain (PAS domain)"/>
    <property type="match status" value="2"/>
</dbReference>
<evidence type="ECO:0000256" key="3">
    <source>
        <dbReference type="ARBA" id="ARBA00022553"/>
    </source>
</evidence>
<dbReference type="Gene3D" id="3.40.50.2300">
    <property type="match status" value="1"/>
</dbReference>
<accession>A0A410JWN5</accession>
<dbReference type="RefSeq" id="WP_128465756.1">
    <property type="nucleotide sequence ID" value="NZ_CP035108.1"/>
</dbReference>
<dbReference type="CDD" id="cd17534">
    <property type="entry name" value="REC_DC-like"/>
    <property type="match status" value="1"/>
</dbReference>
<dbReference type="SUPFAM" id="SSF52172">
    <property type="entry name" value="CheY-like"/>
    <property type="match status" value="1"/>
</dbReference>
<dbReference type="InterPro" id="IPR035965">
    <property type="entry name" value="PAS-like_dom_sf"/>
</dbReference>
<dbReference type="InterPro" id="IPR013656">
    <property type="entry name" value="PAS_4"/>
</dbReference>
<dbReference type="EC" id="2.7.13.3" evidence="2"/>
<dbReference type="PROSITE" id="PS50112">
    <property type="entry name" value="PAS"/>
    <property type="match status" value="2"/>
</dbReference>
<dbReference type="PROSITE" id="PS50110">
    <property type="entry name" value="RESPONSE_REGULATORY"/>
    <property type="match status" value="1"/>
</dbReference>
<dbReference type="PRINTS" id="PR00344">
    <property type="entry name" value="BCTRLSENSOR"/>
</dbReference>
<name>A0A410JWN5_9BACT</name>
<dbReference type="InterPro" id="IPR011006">
    <property type="entry name" value="CheY-like_superfamily"/>
</dbReference>
<dbReference type="PANTHER" id="PTHR43065">
    <property type="entry name" value="SENSOR HISTIDINE KINASE"/>
    <property type="match status" value="1"/>
</dbReference>
<feature type="domain" description="Histidine kinase" evidence="5">
    <location>
        <begin position="391"/>
        <end position="628"/>
    </location>
</feature>
<dbReference type="SUPFAM" id="SSF47384">
    <property type="entry name" value="Homodimeric domain of signal transducing histidine kinase"/>
    <property type="match status" value="1"/>
</dbReference>
<feature type="modified residue" description="4-aspartylphosphate" evidence="4">
    <location>
        <position position="53"/>
    </location>
</feature>
<evidence type="ECO:0000259" key="5">
    <source>
        <dbReference type="PROSITE" id="PS50109"/>
    </source>
</evidence>
<dbReference type="GO" id="GO:0000155">
    <property type="term" value="F:phosphorelay sensor kinase activity"/>
    <property type="evidence" value="ECO:0007669"/>
    <property type="project" value="InterPro"/>
</dbReference>
<organism evidence="8 9">
    <name type="scientific">Geovibrio thiophilus</name>
    <dbReference type="NCBI Taxonomy" id="139438"/>
    <lineage>
        <taxon>Bacteria</taxon>
        <taxon>Pseudomonadati</taxon>
        <taxon>Deferribacterota</taxon>
        <taxon>Deferribacteres</taxon>
        <taxon>Deferribacterales</taxon>
        <taxon>Geovibrionaceae</taxon>
        <taxon>Geovibrio</taxon>
    </lineage>
</organism>
<evidence type="ECO:0000256" key="1">
    <source>
        <dbReference type="ARBA" id="ARBA00000085"/>
    </source>
</evidence>
<sequence length="628" mass="70269">MGKILIVEDEALIAMDIKSKLLSFGYSEIVYAVRPEDAMKEIEKEVPSLVLMDINLKSDLDGIDLAGIINTAYRIPIVFLTSYSDISTMDRASEAAPYGYIVKPVDTQSLYSVVSMAIRRAAVERNLVEQNGLFEAVLENSAEGIVVADETLKIKYFNHIFMEIFGIERGDIYGEDVDRVITDIEPSLRGFVPAVLEGRESSARRLDILRNGKQKTVFMNISSFSLDGETTRYLFIFSDLSELERMKNELDTTARNFDEIFEKSRDALVLLKIPEHTVSDLNPAAEKMFGFRKMEMLGKVPEELIRVLAVSGCILGDSGQDEAVCVMTRLTGETFTFLANSQRLSIGGTEYLYLSLKDITEAKKLEKRERQLQEKLIQTNKMTALGTLVSGIAHEINNPNNFIMFNSKMMLDLWKGFSAVLDRVYEREGDFEIENLPYSVLREDIPKLLEGIAGGSERIKKIVHELKTFSRGDTENMDDRISIDEVVASAVKILNQHILRYTAHFSAEVVKPVPYFKGNRQKVEQVLINLILNALEALKDKNGAVRLVCSADESGNLKICVSDTGVGIPGDIIRRITEPFFTTKLKDGGTGLGLSIVYTYVKEHKGELDFFSEPEKGTSVTVTFPAQG</sequence>
<feature type="domain" description="PAS" evidence="7">
    <location>
        <begin position="253"/>
        <end position="299"/>
    </location>
</feature>
<dbReference type="AlphaFoldDB" id="A0A410JWN5"/>
<proteinExistence type="predicted"/>
<dbReference type="SMART" id="SM00387">
    <property type="entry name" value="HATPase_c"/>
    <property type="match status" value="1"/>
</dbReference>
<dbReference type="InterPro" id="IPR000014">
    <property type="entry name" value="PAS"/>
</dbReference>
<dbReference type="Pfam" id="PF00512">
    <property type="entry name" value="HisKA"/>
    <property type="match status" value="1"/>
</dbReference>
<dbReference type="InterPro" id="IPR001789">
    <property type="entry name" value="Sig_transdc_resp-reg_receiver"/>
</dbReference>
<evidence type="ECO:0000313" key="8">
    <source>
        <dbReference type="EMBL" id="QAR32469.1"/>
    </source>
</evidence>
<evidence type="ECO:0000256" key="2">
    <source>
        <dbReference type="ARBA" id="ARBA00012438"/>
    </source>
</evidence>
<comment type="catalytic activity">
    <reaction evidence="1">
        <text>ATP + protein L-histidine = ADP + protein N-phospho-L-histidine.</text>
        <dbReference type="EC" id="2.7.13.3"/>
    </reaction>
</comment>
<evidence type="ECO:0000256" key="4">
    <source>
        <dbReference type="PROSITE-ProRule" id="PRU00169"/>
    </source>
</evidence>
<dbReference type="PROSITE" id="PS50109">
    <property type="entry name" value="HIS_KIN"/>
    <property type="match status" value="1"/>
</dbReference>
<feature type="domain" description="PAS" evidence="7">
    <location>
        <begin position="130"/>
        <end position="199"/>
    </location>
</feature>
<reference evidence="8 9" key="1">
    <citation type="submission" date="2019-01" db="EMBL/GenBank/DDBJ databases">
        <title>Geovibrio thiophilus DSM 11263, complete genome.</title>
        <authorList>
            <person name="Spring S."/>
            <person name="Bunk B."/>
            <person name="Sproer C."/>
        </authorList>
    </citation>
    <scope>NUCLEOTIDE SEQUENCE [LARGE SCALE GENOMIC DNA]</scope>
    <source>
        <strain evidence="8 9">DSM 11263</strain>
    </source>
</reference>
<dbReference type="PANTHER" id="PTHR43065:SF42">
    <property type="entry name" value="TWO-COMPONENT SENSOR PPRA"/>
    <property type="match status" value="1"/>
</dbReference>
<keyword evidence="3 4" id="KW-0597">Phosphoprotein</keyword>
<dbReference type="InterPro" id="IPR005467">
    <property type="entry name" value="His_kinase_dom"/>
</dbReference>
<dbReference type="CDD" id="cd00130">
    <property type="entry name" value="PAS"/>
    <property type="match status" value="1"/>
</dbReference>
<dbReference type="KEGG" id="gtl:EP073_03340"/>
<dbReference type="InterPro" id="IPR003661">
    <property type="entry name" value="HisK_dim/P_dom"/>
</dbReference>
<feature type="domain" description="Response regulatory" evidence="6">
    <location>
        <begin position="3"/>
        <end position="118"/>
    </location>
</feature>
<dbReference type="SMART" id="SM00448">
    <property type="entry name" value="REC"/>
    <property type="match status" value="1"/>
</dbReference>
<dbReference type="Pfam" id="PF08448">
    <property type="entry name" value="PAS_4"/>
    <property type="match status" value="1"/>
</dbReference>
<evidence type="ECO:0000259" key="6">
    <source>
        <dbReference type="PROSITE" id="PS50110"/>
    </source>
</evidence>
<dbReference type="Proteomes" id="UP000287502">
    <property type="component" value="Chromosome"/>
</dbReference>
<dbReference type="InterPro" id="IPR004358">
    <property type="entry name" value="Sig_transdc_His_kin-like_C"/>
</dbReference>
<dbReference type="InterPro" id="IPR036097">
    <property type="entry name" value="HisK_dim/P_sf"/>
</dbReference>
<protein>
    <recommendedName>
        <fullName evidence="2">histidine kinase</fullName>
        <ecNumber evidence="2">2.7.13.3</ecNumber>
    </recommendedName>
</protein>
<evidence type="ECO:0000259" key="7">
    <source>
        <dbReference type="PROSITE" id="PS50112"/>
    </source>
</evidence>
<dbReference type="SMART" id="SM00091">
    <property type="entry name" value="PAS"/>
    <property type="match status" value="2"/>
</dbReference>
<dbReference type="CDD" id="cd00082">
    <property type="entry name" value="HisKA"/>
    <property type="match status" value="1"/>
</dbReference>
<gene>
    <name evidence="8" type="ORF">EP073_03340</name>
</gene>